<dbReference type="GO" id="GO:0046872">
    <property type="term" value="F:metal ion binding"/>
    <property type="evidence" value="ECO:0007669"/>
    <property type="project" value="UniProtKB-KW"/>
</dbReference>
<evidence type="ECO:0000259" key="8">
    <source>
        <dbReference type="Pfam" id="PF00694"/>
    </source>
</evidence>
<dbReference type="GO" id="GO:0005829">
    <property type="term" value="C:cytosol"/>
    <property type="evidence" value="ECO:0007669"/>
    <property type="project" value="TreeGrafter"/>
</dbReference>
<dbReference type="PANTHER" id="PTHR43160">
    <property type="entry name" value="ACONITATE HYDRATASE B"/>
    <property type="match status" value="1"/>
</dbReference>
<evidence type="ECO:0000313" key="14">
    <source>
        <dbReference type="Proteomes" id="UP000481964"/>
    </source>
</evidence>
<reference evidence="12 13" key="1">
    <citation type="submission" date="2015-09" db="EMBL/GenBank/DDBJ databases">
        <authorList>
            <consortium name="Pathogen Informatics"/>
        </authorList>
    </citation>
    <scope>NUCLEOTIDE SEQUENCE [LARGE SCALE GENOMIC DNA]</scope>
    <source>
        <strain evidence="9 12">2789STDY5834875</strain>
        <strain evidence="10 13">2789STDY5834878</strain>
    </source>
</reference>
<dbReference type="UniPathway" id="UPA00223"/>
<comment type="subunit">
    <text evidence="3">Monomer.</text>
</comment>
<dbReference type="InterPro" id="IPR000573">
    <property type="entry name" value="AconitaseA/IPMdHydase_ssu_swvl"/>
</dbReference>
<dbReference type="AlphaFoldDB" id="A0A174Z2E3"/>
<protein>
    <submittedName>
        <fullName evidence="9 11">Hydratase</fullName>
        <ecNumber evidence="9">4.2.1.85</ecNumber>
    </submittedName>
</protein>
<proteinExistence type="inferred from homology"/>
<comment type="cofactor">
    <cofactor evidence="1">
        <name>[4Fe-4S] cluster</name>
        <dbReference type="ChEBI" id="CHEBI:49883"/>
    </cofactor>
</comment>
<name>A0A174Z2E3_9FIRM</name>
<evidence type="ECO:0000313" key="12">
    <source>
        <dbReference type="Proteomes" id="UP000095621"/>
    </source>
</evidence>
<dbReference type="GO" id="GO:0051539">
    <property type="term" value="F:4 iron, 4 sulfur cluster binding"/>
    <property type="evidence" value="ECO:0007669"/>
    <property type="project" value="TreeGrafter"/>
</dbReference>
<dbReference type="Gene3D" id="3.20.19.10">
    <property type="entry name" value="Aconitase, domain 4"/>
    <property type="match status" value="1"/>
</dbReference>
<dbReference type="Proteomes" id="UP000481964">
    <property type="component" value="Unassembled WGS sequence"/>
</dbReference>
<dbReference type="InterPro" id="IPR001030">
    <property type="entry name" value="Acoase/IPM_deHydtase_lsu_aba"/>
</dbReference>
<dbReference type="EC" id="4.2.1.85" evidence="9"/>
<dbReference type="InterPro" id="IPR015928">
    <property type="entry name" value="Aconitase/3IPM_dehydase_swvl"/>
</dbReference>
<sequence>MIKLSDGGAYLINGVDIVEDSASAVNEVAAKTGCSVTKEEAAKNTIAYGILENHNTSGNMEKLKIKFDKMTSHDITFVGIIQTARASGLEKFPIPYVLTNCHNSLCAVGGTINEDDHMFGLTCAKKYGGIYVPPHQAVIHQFAREMLAEGGKMILGSDSHTRYGALGTMAMGEGGPELVKQLLNKTYDINRPGVVAIYMTGEPAKGVGPQDVALAIIGAVFGNGYVKNKVMEFVGPGVSSLSADFRIGVDVMTTETTCLSSIWRTDDLVKEFYDIHGRSESYKELNPGNVAYYDGVVYVDLSTIKPMIAMPFHPSNTYTIEELNANLEDILHDVEKKALVSLDGQVEYKLTDKIKNGRLYVDQGIIAGCAGGGFENICAAADILKGKSIGADEFTLSVYPASTPIYVELARNGRLADLMETGAIVKTAFCGPCFGAGDTPANNAFSIRHSTRNFPNREGSKLQNGQISSVALMDARSIAATAANKGYLTAATDMDVEFTGPAYHFDSSIYANRVFDSKGVADPEQEIQFGPNIKDWPEMVALPENLIIKVVSEIHDPVTTTDELIPSGETSSFRSNPLGLAEFALSRKDPAYVGRAKEVQKAEKAREAGQCMGEALPELRDIMHKIKETYDVHKSNVGVGSTIFAVKPGDGSAREQAASCQKVLGGWANIANEYATKRYRSNLINWGMLPFIIDKGELPFENGDYIFIPEIQDAIKNKVSTIKAFVVNKDMKEFELKLDELTDDERQIILDGCLINYYRENK</sequence>
<dbReference type="SUPFAM" id="SSF52016">
    <property type="entry name" value="LeuD/IlvD-like"/>
    <property type="match status" value="1"/>
</dbReference>
<dbReference type="Pfam" id="PF00694">
    <property type="entry name" value="Aconitase_C"/>
    <property type="match status" value="1"/>
</dbReference>
<gene>
    <name evidence="9" type="primary">dmdA_2</name>
    <name evidence="9" type="ORF">ERS852490_02727</name>
    <name evidence="10" type="ORF">ERS852492_02786</name>
    <name evidence="11" type="ORF">GKE48_14245</name>
</gene>
<evidence type="ECO:0000259" key="7">
    <source>
        <dbReference type="Pfam" id="PF00330"/>
    </source>
</evidence>
<evidence type="ECO:0000256" key="5">
    <source>
        <dbReference type="ARBA" id="ARBA00023004"/>
    </source>
</evidence>
<reference evidence="11 14" key="2">
    <citation type="journal article" date="2019" name="Nat. Med.">
        <title>A library of human gut bacterial isolates paired with longitudinal multiomics data enables mechanistic microbiome research.</title>
        <authorList>
            <person name="Poyet M."/>
            <person name="Groussin M."/>
            <person name="Gibbons S.M."/>
            <person name="Avila-Pacheco J."/>
            <person name="Jiang X."/>
            <person name="Kearney S.M."/>
            <person name="Perrotta A.R."/>
            <person name="Berdy B."/>
            <person name="Zhao S."/>
            <person name="Lieberman T.D."/>
            <person name="Swanson P.K."/>
            <person name="Smith M."/>
            <person name="Roesemann S."/>
            <person name="Alexander J.E."/>
            <person name="Rich S.A."/>
            <person name="Livny J."/>
            <person name="Vlamakis H."/>
            <person name="Clish C."/>
            <person name="Bullock K."/>
            <person name="Deik A."/>
            <person name="Scott J."/>
            <person name="Pierce K.A."/>
            <person name="Xavier R.J."/>
            <person name="Alm E.J."/>
        </authorList>
    </citation>
    <scope>NUCLEOTIDE SEQUENCE [LARGE SCALE GENOMIC DNA]</scope>
    <source>
        <strain evidence="11 14">BIOML-A1</strain>
    </source>
</reference>
<dbReference type="Gene3D" id="3.40.1060.10">
    <property type="entry name" value="Aconitase, Domain 2"/>
    <property type="match status" value="1"/>
</dbReference>
<keyword evidence="4" id="KW-0479">Metal-binding</keyword>
<dbReference type="EMBL" id="WKRD01000015">
    <property type="protein sequence ID" value="MSC58594.1"/>
    <property type="molecule type" value="Genomic_DNA"/>
</dbReference>
<dbReference type="PRINTS" id="PR00415">
    <property type="entry name" value="ACONITASE"/>
</dbReference>
<dbReference type="InterPro" id="IPR050926">
    <property type="entry name" value="Aconitase/IPM_isomerase"/>
</dbReference>
<evidence type="ECO:0000256" key="3">
    <source>
        <dbReference type="ARBA" id="ARBA00011245"/>
    </source>
</evidence>
<evidence type="ECO:0000256" key="4">
    <source>
        <dbReference type="ARBA" id="ARBA00022723"/>
    </source>
</evidence>
<organism evidence="9 12">
    <name type="scientific">Lachnospira eligens</name>
    <dbReference type="NCBI Taxonomy" id="39485"/>
    <lineage>
        <taxon>Bacteria</taxon>
        <taxon>Bacillati</taxon>
        <taxon>Bacillota</taxon>
        <taxon>Clostridia</taxon>
        <taxon>Lachnospirales</taxon>
        <taxon>Lachnospiraceae</taxon>
        <taxon>Lachnospira</taxon>
    </lineage>
</organism>
<dbReference type="Pfam" id="PF00330">
    <property type="entry name" value="Aconitase"/>
    <property type="match status" value="1"/>
</dbReference>
<dbReference type="RefSeq" id="WP_022097643.1">
    <property type="nucleotide sequence ID" value="NZ_CABIXW010000009.1"/>
</dbReference>
<dbReference type="EMBL" id="CZBV01000009">
    <property type="protein sequence ID" value="CUQ90887.1"/>
    <property type="molecule type" value="Genomic_DNA"/>
</dbReference>
<dbReference type="Proteomes" id="UP000095780">
    <property type="component" value="Unassembled WGS sequence"/>
</dbReference>
<accession>A0A174Z2E3</accession>
<keyword evidence="5" id="KW-0408">Iron</keyword>
<dbReference type="GO" id="GO:0047868">
    <property type="term" value="F:dimethylmaleate hydratase activity"/>
    <property type="evidence" value="ECO:0007669"/>
    <property type="project" value="UniProtKB-EC"/>
</dbReference>
<dbReference type="InterPro" id="IPR036008">
    <property type="entry name" value="Aconitase_4Fe-4S_dom"/>
</dbReference>
<dbReference type="InterPro" id="IPR015932">
    <property type="entry name" value="Aconitase_dom2"/>
</dbReference>
<dbReference type="Gene3D" id="3.30.499.10">
    <property type="entry name" value="Aconitase, domain 3"/>
    <property type="match status" value="2"/>
</dbReference>
<evidence type="ECO:0000256" key="6">
    <source>
        <dbReference type="ARBA" id="ARBA00023014"/>
    </source>
</evidence>
<evidence type="ECO:0000313" key="11">
    <source>
        <dbReference type="EMBL" id="MSC58594.1"/>
    </source>
</evidence>
<dbReference type="Proteomes" id="UP000095621">
    <property type="component" value="Unassembled WGS sequence"/>
</dbReference>
<evidence type="ECO:0000313" key="10">
    <source>
        <dbReference type="EMBL" id="CUQ90887.1"/>
    </source>
</evidence>
<dbReference type="EMBL" id="CZBU01000007">
    <property type="protein sequence ID" value="CUQ79069.1"/>
    <property type="molecule type" value="Genomic_DNA"/>
</dbReference>
<feature type="domain" description="Aconitase A/isopropylmalate dehydratase small subunit swivel" evidence="8">
    <location>
        <begin position="649"/>
        <end position="693"/>
    </location>
</feature>
<keyword evidence="9" id="KW-0456">Lyase</keyword>
<dbReference type="InterPro" id="IPR015931">
    <property type="entry name" value="Acnase/IPM_dHydase_lsu_aba_1/3"/>
</dbReference>
<evidence type="ECO:0000256" key="2">
    <source>
        <dbReference type="ARBA" id="ARBA00007185"/>
    </source>
</evidence>
<evidence type="ECO:0000313" key="13">
    <source>
        <dbReference type="Proteomes" id="UP000095780"/>
    </source>
</evidence>
<dbReference type="GO" id="GO:0006099">
    <property type="term" value="P:tricarboxylic acid cycle"/>
    <property type="evidence" value="ECO:0007669"/>
    <property type="project" value="UniProtKB-UniPathway"/>
</dbReference>
<dbReference type="GO" id="GO:0003994">
    <property type="term" value="F:aconitate hydratase activity"/>
    <property type="evidence" value="ECO:0007669"/>
    <property type="project" value="TreeGrafter"/>
</dbReference>
<dbReference type="NCBIfam" id="NF008503">
    <property type="entry name" value="PRK11413.1"/>
    <property type="match status" value="1"/>
</dbReference>
<dbReference type="SUPFAM" id="SSF53732">
    <property type="entry name" value="Aconitase iron-sulfur domain"/>
    <property type="match status" value="1"/>
</dbReference>
<dbReference type="PANTHER" id="PTHR43160:SF3">
    <property type="entry name" value="ACONITATE HYDRATASE, MITOCHONDRIAL"/>
    <property type="match status" value="1"/>
</dbReference>
<keyword evidence="6" id="KW-0411">Iron-sulfur</keyword>
<evidence type="ECO:0000313" key="9">
    <source>
        <dbReference type="EMBL" id="CUQ79069.1"/>
    </source>
</evidence>
<comment type="similarity">
    <text evidence="2">Belongs to the aconitase/IPM isomerase family.</text>
</comment>
<dbReference type="OrthoDB" id="9764318at2"/>
<evidence type="ECO:0000256" key="1">
    <source>
        <dbReference type="ARBA" id="ARBA00001966"/>
    </source>
</evidence>
<feature type="domain" description="Aconitase/3-isopropylmalate dehydratase large subunit alpha/beta/alpha" evidence="7">
    <location>
        <begin position="50"/>
        <end position="479"/>
    </location>
</feature>